<evidence type="ECO:0000256" key="6">
    <source>
        <dbReference type="ARBA" id="ARBA00031403"/>
    </source>
</evidence>
<evidence type="ECO:0000256" key="4">
    <source>
        <dbReference type="ARBA" id="ARBA00016069"/>
    </source>
</evidence>
<evidence type="ECO:0000313" key="10">
    <source>
        <dbReference type="Proteomes" id="UP000184300"/>
    </source>
</evidence>
<dbReference type="AlphaFoldDB" id="A0A1L9VAB4"/>
<evidence type="ECO:0000256" key="2">
    <source>
        <dbReference type="ARBA" id="ARBA00006943"/>
    </source>
</evidence>
<dbReference type="InterPro" id="IPR033195">
    <property type="entry name" value="AmidinoTrfase"/>
</dbReference>
<dbReference type="GeneID" id="34465575"/>
<evidence type="ECO:0000256" key="8">
    <source>
        <dbReference type="PIRSR" id="PIRSR633195-1"/>
    </source>
</evidence>
<evidence type="ECO:0000256" key="5">
    <source>
        <dbReference type="ARBA" id="ARBA00022679"/>
    </source>
</evidence>
<keyword evidence="5" id="KW-0808">Transferase</keyword>
<dbReference type="GO" id="GO:0005758">
    <property type="term" value="C:mitochondrial intermembrane space"/>
    <property type="evidence" value="ECO:0007669"/>
    <property type="project" value="TreeGrafter"/>
</dbReference>
<protein>
    <recommendedName>
        <fullName evidence="4">Glycine amidinotransferase, mitochondrial</fullName>
        <ecNumber evidence="3">2.1.4.1</ecNumber>
    </recommendedName>
    <alternativeName>
        <fullName evidence="6">L-arginine:glycine amidinotransferase</fullName>
    </alternativeName>
    <alternativeName>
        <fullName evidence="7">Transamidinase</fullName>
    </alternativeName>
</protein>
<dbReference type="EMBL" id="KV878908">
    <property type="protein sequence ID" value="OJJ80871.1"/>
    <property type="molecule type" value="Genomic_DNA"/>
</dbReference>
<dbReference type="SUPFAM" id="SSF55909">
    <property type="entry name" value="Pentein"/>
    <property type="match status" value="1"/>
</dbReference>
<feature type="active site" evidence="8">
    <location>
        <position position="225"/>
    </location>
</feature>
<gene>
    <name evidence="9" type="ORF">ASPGLDRAFT_68973</name>
</gene>
<dbReference type="UniPathway" id="UPA00104">
    <property type="reaction ID" value="UER00579"/>
</dbReference>
<dbReference type="OrthoDB" id="10264242at2759"/>
<evidence type="ECO:0000256" key="7">
    <source>
        <dbReference type="ARBA" id="ARBA00033346"/>
    </source>
</evidence>
<dbReference type="EC" id="2.1.4.1" evidence="3"/>
<dbReference type="RefSeq" id="XP_022397569.1">
    <property type="nucleotide sequence ID" value="XM_022549315.1"/>
</dbReference>
<feature type="active site" description="Amidino-cysteine intermediate" evidence="8">
    <location>
        <position position="332"/>
    </location>
</feature>
<dbReference type="PANTHER" id="PTHR10488:SF1">
    <property type="entry name" value="GLYCINE AMIDINOTRANSFERASE, MITOCHONDRIAL"/>
    <property type="match status" value="1"/>
</dbReference>
<dbReference type="Proteomes" id="UP000184300">
    <property type="component" value="Unassembled WGS sequence"/>
</dbReference>
<proteinExistence type="inferred from homology"/>
<accession>A0A1L9VAB4</accession>
<dbReference type="GO" id="GO:0006601">
    <property type="term" value="P:creatine biosynthetic process"/>
    <property type="evidence" value="ECO:0007669"/>
    <property type="project" value="UniProtKB-UniPathway"/>
</dbReference>
<name>A0A1L9VAB4_ASPGL</name>
<comment type="pathway">
    <text evidence="1">Amine and polyamine biosynthesis; creatine biosynthesis; creatine from L-arginine and glycine: step 1/2.</text>
</comment>
<dbReference type="STRING" id="1160497.A0A1L9VAB4"/>
<keyword evidence="10" id="KW-1185">Reference proteome</keyword>
<organism evidence="9 10">
    <name type="scientific">Aspergillus glaucus CBS 516.65</name>
    <dbReference type="NCBI Taxonomy" id="1160497"/>
    <lineage>
        <taxon>Eukaryota</taxon>
        <taxon>Fungi</taxon>
        <taxon>Dikarya</taxon>
        <taxon>Ascomycota</taxon>
        <taxon>Pezizomycotina</taxon>
        <taxon>Eurotiomycetes</taxon>
        <taxon>Eurotiomycetidae</taxon>
        <taxon>Eurotiales</taxon>
        <taxon>Aspergillaceae</taxon>
        <taxon>Aspergillus</taxon>
        <taxon>Aspergillus subgen. Aspergillus</taxon>
    </lineage>
</organism>
<dbReference type="CDD" id="cd21113">
    <property type="entry name" value="amidinotransferase-like"/>
    <property type="match status" value="1"/>
</dbReference>
<reference evidence="10" key="1">
    <citation type="journal article" date="2017" name="Genome Biol.">
        <title>Comparative genomics reveals high biological diversity and specific adaptations in the industrially and medically important fungal genus Aspergillus.</title>
        <authorList>
            <person name="de Vries R.P."/>
            <person name="Riley R."/>
            <person name="Wiebenga A."/>
            <person name="Aguilar-Osorio G."/>
            <person name="Amillis S."/>
            <person name="Uchima C.A."/>
            <person name="Anderluh G."/>
            <person name="Asadollahi M."/>
            <person name="Askin M."/>
            <person name="Barry K."/>
            <person name="Battaglia E."/>
            <person name="Bayram O."/>
            <person name="Benocci T."/>
            <person name="Braus-Stromeyer S.A."/>
            <person name="Caldana C."/>
            <person name="Canovas D."/>
            <person name="Cerqueira G.C."/>
            <person name="Chen F."/>
            <person name="Chen W."/>
            <person name="Choi C."/>
            <person name="Clum A."/>
            <person name="Dos Santos R.A."/>
            <person name="Damasio A.R."/>
            <person name="Diallinas G."/>
            <person name="Emri T."/>
            <person name="Fekete E."/>
            <person name="Flipphi M."/>
            <person name="Freyberg S."/>
            <person name="Gallo A."/>
            <person name="Gournas C."/>
            <person name="Habgood R."/>
            <person name="Hainaut M."/>
            <person name="Harispe M.L."/>
            <person name="Henrissat B."/>
            <person name="Hilden K.S."/>
            <person name="Hope R."/>
            <person name="Hossain A."/>
            <person name="Karabika E."/>
            <person name="Karaffa L."/>
            <person name="Karanyi Z."/>
            <person name="Krasevec N."/>
            <person name="Kuo A."/>
            <person name="Kusch H."/>
            <person name="LaButti K."/>
            <person name="Lagendijk E.L."/>
            <person name="Lapidus A."/>
            <person name="Levasseur A."/>
            <person name="Lindquist E."/>
            <person name="Lipzen A."/>
            <person name="Logrieco A.F."/>
            <person name="MacCabe A."/>
            <person name="Maekelae M.R."/>
            <person name="Malavazi I."/>
            <person name="Melin P."/>
            <person name="Meyer V."/>
            <person name="Mielnichuk N."/>
            <person name="Miskei M."/>
            <person name="Molnar A.P."/>
            <person name="Mule G."/>
            <person name="Ngan C.Y."/>
            <person name="Orejas M."/>
            <person name="Orosz E."/>
            <person name="Ouedraogo J.P."/>
            <person name="Overkamp K.M."/>
            <person name="Park H.-S."/>
            <person name="Perrone G."/>
            <person name="Piumi F."/>
            <person name="Punt P.J."/>
            <person name="Ram A.F."/>
            <person name="Ramon A."/>
            <person name="Rauscher S."/>
            <person name="Record E."/>
            <person name="Riano-Pachon D.M."/>
            <person name="Robert V."/>
            <person name="Roehrig J."/>
            <person name="Ruller R."/>
            <person name="Salamov A."/>
            <person name="Salih N.S."/>
            <person name="Samson R.A."/>
            <person name="Sandor E."/>
            <person name="Sanguinetti M."/>
            <person name="Schuetze T."/>
            <person name="Sepcic K."/>
            <person name="Shelest E."/>
            <person name="Sherlock G."/>
            <person name="Sophianopoulou V."/>
            <person name="Squina F.M."/>
            <person name="Sun H."/>
            <person name="Susca A."/>
            <person name="Todd R.B."/>
            <person name="Tsang A."/>
            <person name="Unkles S.E."/>
            <person name="van de Wiele N."/>
            <person name="van Rossen-Uffink D."/>
            <person name="Oliveira J.V."/>
            <person name="Vesth T.C."/>
            <person name="Visser J."/>
            <person name="Yu J.-H."/>
            <person name="Zhou M."/>
            <person name="Andersen M.R."/>
            <person name="Archer D.B."/>
            <person name="Baker S.E."/>
            <person name="Benoit I."/>
            <person name="Brakhage A.A."/>
            <person name="Braus G.H."/>
            <person name="Fischer R."/>
            <person name="Frisvad J.C."/>
            <person name="Goldman G.H."/>
            <person name="Houbraken J."/>
            <person name="Oakley B."/>
            <person name="Pocsi I."/>
            <person name="Scazzocchio C."/>
            <person name="Seiboth B."/>
            <person name="vanKuyk P.A."/>
            <person name="Wortman J."/>
            <person name="Dyer P.S."/>
            <person name="Grigoriev I.V."/>
        </authorList>
    </citation>
    <scope>NUCLEOTIDE SEQUENCE [LARGE SCALE GENOMIC DNA]</scope>
    <source>
        <strain evidence="10">CBS 516.65</strain>
    </source>
</reference>
<dbReference type="PANTHER" id="PTHR10488">
    <property type="entry name" value="GLYCINE AMIDINOTRANSFERASE, MITOCHONDRIAL"/>
    <property type="match status" value="1"/>
</dbReference>
<evidence type="ECO:0000256" key="1">
    <source>
        <dbReference type="ARBA" id="ARBA00004858"/>
    </source>
</evidence>
<sequence length="341" mass="38307">MPSIAQVRVHADDEWSPLRAIIVGRAGKSCFPSASKRMIEKTMPSAHVHRFQPKSPFPEDLLTKAEAELDHFAAILANKGVRVYRPPRDIDWLAVDGYTGAMPRDGLMSVGNALIEACFAWKCRSREIELGFAPILDELAQDPHVRIVRRPTHTFADTLDDNKGEWAINNSRPAFDTADFMRFGRTLIGQYSHVTNQAGVDYVRQNLPPGYQIEILEVNDPHAMHIDATILPLREGLLVYHPHKVTEETLRRHAVLADWDLRAYPFTPGGRDEPPLYMTSPWLCLNALVLDGKRVVVEAGDERTAGWLEELGMECIRCPFQHVNSIGGSFHCATVDLVREA</sequence>
<comment type="similarity">
    <text evidence="2">Belongs to the amidinotransferase family.</text>
</comment>
<dbReference type="GO" id="GO:0015068">
    <property type="term" value="F:glycine amidinotransferase activity"/>
    <property type="evidence" value="ECO:0007669"/>
    <property type="project" value="UniProtKB-EC"/>
</dbReference>
<evidence type="ECO:0000313" key="9">
    <source>
        <dbReference type="EMBL" id="OJJ80871.1"/>
    </source>
</evidence>
<dbReference type="Gene3D" id="3.75.10.10">
    <property type="entry name" value="L-arginine/glycine Amidinotransferase, Chain A"/>
    <property type="match status" value="1"/>
</dbReference>
<evidence type="ECO:0000256" key="3">
    <source>
        <dbReference type="ARBA" id="ARBA00012351"/>
    </source>
</evidence>
<dbReference type="VEuPathDB" id="FungiDB:ASPGLDRAFT_68973"/>
<feature type="active site" evidence="8">
    <location>
        <position position="176"/>
    </location>
</feature>